<dbReference type="EMBL" id="BLAY01000226">
    <property type="protein sequence ID" value="GET43494.1"/>
    <property type="molecule type" value="Genomic_DNA"/>
</dbReference>
<dbReference type="AlphaFoldDB" id="A0AAV3WNR5"/>
<evidence type="ECO:0000313" key="2">
    <source>
        <dbReference type="EMBL" id="GET43494.1"/>
    </source>
</evidence>
<comment type="caution">
    <text evidence="2">The sequence shown here is derived from an EMBL/GenBank/DDBJ whole genome shotgun (WGS) entry which is preliminary data.</text>
</comment>
<evidence type="ECO:0000256" key="1">
    <source>
        <dbReference type="SAM" id="MobiDB-lite"/>
    </source>
</evidence>
<feature type="compositionally biased region" description="Low complexity" evidence="1">
    <location>
        <begin position="45"/>
        <end position="100"/>
    </location>
</feature>
<feature type="compositionally biased region" description="Basic and acidic residues" evidence="1">
    <location>
        <begin position="1"/>
        <end position="15"/>
    </location>
</feature>
<accession>A0AAV3WNR5</accession>
<protein>
    <submittedName>
        <fullName evidence="2">Uncharacterized protein</fullName>
    </submittedName>
</protein>
<reference evidence="2" key="1">
    <citation type="submission" date="2019-10" db="EMBL/GenBank/DDBJ databases">
        <title>Draft genome sequece of Microseira wollei NIES-4236.</title>
        <authorList>
            <person name="Yamaguchi H."/>
            <person name="Suzuki S."/>
            <person name="Kawachi M."/>
        </authorList>
    </citation>
    <scope>NUCLEOTIDE SEQUENCE</scope>
    <source>
        <strain evidence="2">NIES-4236</strain>
    </source>
</reference>
<proteinExistence type="predicted"/>
<sequence length="146" mass="14829">MFGFGKKSDSKDAPKARKGSNGFYMELDESKASTSENGKQPAESAVKAETAPAPAPAAFPAKATKPAAKSKPAALEAAAAAPAPAAAAAPAKPAAPAAAANGQAQPQAIKTFAPDYLLTLTSTNGRRRPGANMNSFLEMARQMKTK</sequence>
<evidence type="ECO:0000313" key="3">
    <source>
        <dbReference type="Proteomes" id="UP001050975"/>
    </source>
</evidence>
<organism evidence="2 3">
    <name type="scientific">Microseira wollei NIES-4236</name>
    <dbReference type="NCBI Taxonomy" id="2530354"/>
    <lineage>
        <taxon>Bacteria</taxon>
        <taxon>Bacillati</taxon>
        <taxon>Cyanobacteriota</taxon>
        <taxon>Cyanophyceae</taxon>
        <taxon>Oscillatoriophycideae</taxon>
        <taxon>Aerosakkonematales</taxon>
        <taxon>Aerosakkonemataceae</taxon>
        <taxon>Microseira</taxon>
    </lineage>
</organism>
<gene>
    <name evidence="2" type="ORF">MiSe_83180</name>
</gene>
<dbReference type="Proteomes" id="UP001050975">
    <property type="component" value="Unassembled WGS sequence"/>
</dbReference>
<name>A0AAV3WNR5_9CYAN</name>
<keyword evidence="3" id="KW-1185">Reference proteome</keyword>
<dbReference type="RefSeq" id="WP_226592353.1">
    <property type="nucleotide sequence ID" value="NZ_BLAY01000226.1"/>
</dbReference>
<feature type="region of interest" description="Disordered" evidence="1">
    <location>
        <begin position="1"/>
        <end position="106"/>
    </location>
</feature>